<comment type="similarity">
    <text evidence="2 9">Belongs to the G-protein coupled receptor 1 family.</text>
</comment>
<name>A0A7R9GDS8_9CRUS</name>
<dbReference type="GO" id="GO:0016020">
    <property type="term" value="C:membrane"/>
    <property type="evidence" value="ECO:0007669"/>
    <property type="project" value="UniProtKB-SubCell"/>
</dbReference>
<evidence type="ECO:0000256" key="7">
    <source>
        <dbReference type="ARBA" id="ARBA00023170"/>
    </source>
</evidence>
<dbReference type="Proteomes" id="UP000678499">
    <property type="component" value="Unassembled WGS sequence"/>
</dbReference>
<reference evidence="12" key="1">
    <citation type="submission" date="2020-11" db="EMBL/GenBank/DDBJ databases">
        <authorList>
            <person name="Tran Van P."/>
        </authorList>
    </citation>
    <scope>NUCLEOTIDE SEQUENCE</scope>
</reference>
<evidence type="ECO:0000256" key="8">
    <source>
        <dbReference type="ARBA" id="ARBA00023224"/>
    </source>
</evidence>
<evidence type="ECO:0000256" key="6">
    <source>
        <dbReference type="ARBA" id="ARBA00023136"/>
    </source>
</evidence>
<feature type="transmembrane region" description="Helical" evidence="10">
    <location>
        <begin position="178"/>
        <end position="198"/>
    </location>
</feature>
<dbReference type="EMBL" id="OA882816">
    <property type="protein sequence ID" value="CAD7277043.1"/>
    <property type="molecule type" value="Genomic_DNA"/>
</dbReference>
<feature type="transmembrane region" description="Helical" evidence="10">
    <location>
        <begin position="61"/>
        <end position="89"/>
    </location>
</feature>
<dbReference type="InterPro" id="IPR017452">
    <property type="entry name" value="GPCR_Rhodpsn_7TM"/>
</dbReference>
<proteinExistence type="inferred from homology"/>
<keyword evidence="4 10" id="KW-1133">Transmembrane helix</keyword>
<evidence type="ECO:0000256" key="2">
    <source>
        <dbReference type="ARBA" id="ARBA00010663"/>
    </source>
</evidence>
<evidence type="ECO:0000313" key="12">
    <source>
        <dbReference type="EMBL" id="CAD7277043.1"/>
    </source>
</evidence>
<dbReference type="PROSITE" id="PS00237">
    <property type="entry name" value="G_PROTEIN_RECEP_F1_1"/>
    <property type="match status" value="1"/>
</dbReference>
<dbReference type="Gene3D" id="1.20.1070.10">
    <property type="entry name" value="Rhodopsin 7-helix transmembrane proteins"/>
    <property type="match status" value="1"/>
</dbReference>
<evidence type="ECO:0000256" key="9">
    <source>
        <dbReference type="RuleBase" id="RU000688"/>
    </source>
</evidence>
<gene>
    <name evidence="12" type="ORF">NMOB1V02_LOCUS4785</name>
</gene>
<keyword evidence="13" id="KW-1185">Reference proteome</keyword>
<dbReference type="PANTHER" id="PTHR24235">
    <property type="entry name" value="NEUROPEPTIDE Y RECEPTOR"/>
    <property type="match status" value="1"/>
</dbReference>
<evidence type="ECO:0000256" key="3">
    <source>
        <dbReference type="ARBA" id="ARBA00022692"/>
    </source>
</evidence>
<dbReference type="Pfam" id="PF00001">
    <property type="entry name" value="7tm_1"/>
    <property type="match status" value="1"/>
</dbReference>
<evidence type="ECO:0000256" key="4">
    <source>
        <dbReference type="ARBA" id="ARBA00022989"/>
    </source>
</evidence>
<organism evidence="12">
    <name type="scientific">Notodromas monacha</name>
    <dbReference type="NCBI Taxonomy" id="399045"/>
    <lineage>
        <taxon>Eukaryota</taxon>
        <taxon>Metazoa</taxon>
        <taxon>Ecdysozoa</taxon>
        <taxon>Arthropoda</taxon>
        <taxon>Crustacea</taxon>
        <taxon>Oligostraca</taxon>
        <taxon>Ostracoda</taxon>
        <taxon>Podocopa</taxon>
        <taxon>Podocopida</taxon>
        <taxon>Cypridocopina</taxon>
        <taxon>Cypridoidea</taxon>
        <taxon>Cyprididae</taxon>
        <taxon>Notodromas</taxon>
    </lineage>
</organism>
<feature type="domain" description="G-protein coupled receptors family 1 profile" evidence="11">
    <location>
        <begin position="80"/>
        <end position="198"/>
    </location>
</feature>
<dbReference type="PROSITE" id="PS50262">
    <property type="entry name" value="G_PROTEIN_RECEP_F1_2"/>
    <property type="match status" value="1"/>
</dbReference>
<dbReference type="InterPro" id="IPR000276">
    <property type="entry name" value="GPCR_Rhodpsn"/>
</dbReference>
<comment type="subcellular location">
    <subcellularLocation>
        <location evidence="1">Membrane</location>
        <topology evidence="1">Multi-pass membrane protein</topology>
    </subcellularLocation>
</comment>
<dbReference type="PRINTS" id="PR00237">
    <property type="entry name" value="GPCRRHODOPSN"/>
</dbReference>
<dbReference type="EMBL" id="CAJPEX010000779">
    <property type="protein sequence ID" value="CAG0917195.1"/>
    <property type="molecule type" value="Genomic_DNA"/>
</dbReference>
<feature type="transmembrane region" description="Helical" evidence="10">
    <location>
        <begin position="101"/>
        <end position="127"/>
    </location>
</feature>
<protein>
    <recommendedName>
        <fullName evidence="11">G-protein coupled receptors family 1 profile domain-containing protein</fullName>
    </recommendedName>
</protein>
<evidence type="ECO:0000259" key="11">
    <source>
        <dbReference type="PROSITE" id="PS50262"/>
    </source>
</evidence>
<sequence>MSDTLANNNASDLVIDSDVLLNLIAETDSIVANASDYNDTDVEHLWELYQSYKNDMNVSRSAYVCLVIAYVTLILVGTAGNGLVVTAVVRKASMRTPRNLFIFNLAVSDIILCMITMPFTLIEIVSINWKLGEFACKLVGILEPTSIFVSTLSITVIAVDRCYIILHPTKNSVQQRGACLIMATIWAVSIICGIPLFMNSSFRSGHRVIGCGKRLSPCAHDDVEDYRTSLLGGIGLGPRPEGNVVSLNNAPEDVMLR</sequence>
<evidence type="ECO:0000256" key="10">
    <source>
        <dbReference type="SAM" id="Phobius"/>
    </source>
</evidence>
<evidence type="ECO:0000313" key="13">
    <source>
        <dbReference type="Proteomes" id="UP000678499"/>
    </source>
</evidence>
<dbReference type="AlphaFoldDB" id="A0A7R9GDS8"/>
<evidence type="ECO:0000256" key="1">
    <source>
        <dbReference type="ARBA" id="ARBA00004141"/>
    </source>
</evidence>
<dbReference type="PANTHER" id="PTHR24235:SF12">
    <property type="entry name" value="G-PROTEIN COUPLED RECEPTORS FAMILY 1 PROFILE DOMAIN-CONTAINING PROTEIN"/>
    <property type="match status" value="1"/>
</dbReference>
<feature type="transmembrane region" description="Helical" evidence="10">
    <location>
        <begin position="147"/>
        <end position="166"/>
    </location>
</feature>
<keyword evidence="6 10" id="KW-0472">Membrane</keyword>
<keyword evidence="7 9" id="KW-0675">Receptor</keyword>
<keyword evidence="3 9" id="KW-0812">Transmembrane</keyword>
<keyword evidence="5 9" id="KW-0297">G-protein coupled receptor</keyword>
<dbReference type="GO" id="GO:0004930">
    <property type="term" value="F:G protein-coupled receptor activity"/>
    <property type="evidence" value="ECO:0007669"/>
    <property type="project" value="UniProtKB-KW"/>
</dbReference>
<evidence type="ECO:0000256" key="5">
    <source>
        <dbReference type="ARBA" id="ARBA00023040"/>
    </source>
</evidence>
<dbReference type="SUPFAM" id="SSF81321">
    <property type="entry name" value="Family A G protein-coupled receptor-like"/>
    <property type="match status" value="1"/>
</dbReference>
<accession>A0A7R9GDS8</accession>
<keyword evidence="8 9" id="KW-0807">Transducer</keyword>
<dbReference type="OrthoDB" id="9046662at2759"/>